<dbReference type="PRINTS" id="PR00419">
    <property type="entry name" value="ADXRDTASE"/>
</dbReference>
<keyword evidence="6 9" id="KW-0560">Oxidoreductase</keyword>
<dbReference type="PANTHER" id="PTHR48467">
    <property type="entry name" value="GLUTAMATE SYNTHASE 1 [NADH], CHLOROPLASTIC-LIKE"/>
    <property type="match status" value="1"/>
</dbReference>
<dbReference type="Pfam" id="PF07992">
    <property type="entry name" value="Pyr_redox_2"/>
    <property type="match status" value="1"/>
</dbReference>
<dbReference type="InterPro" id="IPR036188">
    <property type="entry name" value="FAD/NAD-bd_sf"/>
</dbReference>
<dbReference type="Proteomes" id="UP000545286">
    <property type="component" value="Unassembled WGS sequence"/>
</dbReference>
<feature type="domain" description="FAD/NAD(P)-binding" evidence="8">
    <location>
        <begin position="8"/>
        <end position="168"/>
    </location>
</feature>
<gene>
    <name evidence="9" type="ORF">FHX72_003642</name>
</gene>
<dbReference type="EC" id="1.18.1.2" evidence="2"/>
<comment type="catalytic activity">
    <reaction evidence="7">
        <text>2 reduced [2Fe-2S]-[ferredoxin] + NADP(+) + H(+) = 2 oxidized [2Fe-2S]-[ferredoxin] + NADPH</text>
        <dbReference type="Rhea" id="RHEA:20125"/>
        <dbReference type="Rhea" id="RHEA-COMP:10000"/>
        <dbReference type="Rhea" id="RHEA-COMP:10001"/>
        <dbReference type="ChEBI" id="CHEBI:15378"/>
        <dbReference type="ChEBI" id="CHEBI:33737"/>
        <dbReference type="ChEBI" id="CHEBI:33738"/>
        <dbReference type="ChEBI" id="CHEBI:57783"/>
        <dbReference type="ChEBI" id="CHEBI:58349"/>
        <dbReference type="EC" id="1.18.1.2"/>
    </reaction>
</comment>
<dbReference type="InterPro" id="IPR055275">
    <property type="entry name" value="Ferredox_Rdtase"/>
</dbReference>
<dbReference type="PANTHER" id="PTHR48467:SF1">
    <property type="entry name" value="GLUTAMATE SYNTHASE 1 [NADH], CHLOROPLASTIC-LIKE"/>
    <property type="match status" value="1"/>
</dbReference>
<name>A0A7W4US80_9MICO</name>
<evidence type="ECO:0000256" key="1">
    <source>
        <dbReference type="ARBA" id="ARBA00001974"/>
    </source>
</evidence>
<proteinExistence type="predicted"/>
<comment type="cofactor">
    <cofactor evidence="1">
        <name>FAD</name>
        <dbReference type="ChEBI" id="CHEBI:57692"/>
    </cofactor>
</comment>
<keyword evidence="4" id="KW-0274">FAD</keyword>
<keyword evidence="5" id="KW-0521">NADP</keyword>
<sequence>MTVEARRAVAIIGSGPSACYTAQALLKLRRDVDVAMFERLPVPYGLIRYGVAPDHVGTKAVTRQFDRLFTRSGVRFLGNVEVGRDVDFEAVRGAFDATIVATGLHADAQLQLPGFDHNRVVGAGQFMRILNQHPGDDIALPRLGSRVAIVGNGNVAIDVVRLLAKHESDFEGSDVHSPLLVAASGELEVIEVLGRAGIDDAKFTPSLLSELGRIDDARFEVFGVDAEALSDEDGRSAQAAALAGLLDRAQPEHPRITVRLRFGVAPVALAEEAGDLRVSLAGPGVSETHAASTSTEPASIDVDSVITAVGFHRGDAHLLHAMLGDVQDVFAAGWARRGPQGTIASSRAEGQLVAREVDDWLASAAPKSGVEREALLAHLDESSVSFAEWSVIDEHEQRQAGPGRVRAKEQDTETLLRIARRRATMAQDPNPESNT</sequence>
<evidence type="ECO:0000313" key="9">
    <source>
        <dbReference type="EMBL" id="MBB2959473.1"/>
    </source>
</evidence>
<evidence type="ECO:0000256" key="4">
    <source>
        <dbReference type="ARBA" id="ARBA00022827"/>
    </source>
</evidence>
<dbReference type="AlphaFoldDB" id="A0A7W4US80"/>
<evidence type="ECO:0000313" key="10">
    <source>
        <dbReference type="Proteomes" id="UP000545286"/>
    </source>
</evidence>
<dbReference type="Gene3D" id="3.50.50.60">
    <property type="entry name" value="FAD/NAD(P)-binding domain"/>
    <property type="match status" value="1"/>
</dbReference>
<evidence type="ECO:0000256" key="6">
    <source>
        <dbReference type="ARBA" id="ARBA00023002"/>
    </source>
</evidence>
<protein>
    <recommendedName>
        <fullName evidence="2">ferredoxin--NADP(+) reductase</fullName>
        <ecNumber evidence="2">1.18.1.2</ecNumber>
    </recommendedName>
</protein>
<evidence type="ECO:0000256" key="5">
    <source>
        <dbReference type="ARBA" id="ARBA00022857"/>
    </source>
</evidence>
<dbReference type="GO" id="GO:0004324">
    <property type="term" value="F:ferredoxin-NADP+ reductase activity"/>
    <property type="evidence" value="ECO:0007669"/>
    <property type="project" value="UniProtKB-EC"/>
</dbReference>
<accession>A0A7W4US80</accession>
<dbReference type="RefSeq" id="WP_183626795.1">
    <property type="nucleotide sequence ID" value="NZ_JACHWJ010000010.1"/>
</dbReference>
<dbReference type="SUPFAM" id="SSF51971">
    <property type="entry name" value="Nucleotide-binding domain"/>
    <property type="match status" value="1"/>
</dbReference>
<evidence type="ECO:0000256" key="2">
    <source>
        <dbReference type="ARBA" id="ARBA00013223"/>
    </source>
</evidence>
<dbReference type="Gene3D" id="3.40.50.720">
    <property type="entry name" value="NAD(P)-binding Rossmann-like Domain"/>
    <property type="match status" value="1"/>
</dbReference>
<evidence type="ECO:0000259" key="8">
    <source>
        <dbReference type="Pfam" id="PF07992"/>
    </source>
</evidence>
<evidence type="ECO:0000256" key="3">
    <source>
        <dbReference type="ARBA" id="ARBA00022630"/>
    </source>
</evidence>
<organism evidence="9 10">
    <name type="scientific">Pseudoclavibacter helvolus</name>
    <dbReference type="NCBI Taxonomy" id="255205"/>
    <lineage>
        <taxon>Bacteria</taxon>
        <taxon>Bacillati</taxon>
        <taxon>Actinomycetota</taxon>
        <taxon>Actinomycetes</taxon>
        <taxon>Micrococcales</taxon>
        <taxon>Microbacteriaceae</taxon>
        <taxon>Pseudoclavibacter</taxon>
    </lineage>
</organism>
<reference evidence="9 10" key="1">
    <citation type="submission" date="2020-08" db="EMBL/GenBank/DDBJ databases">
        <title>Sequencing the genomes of 1000 actinobacteria strains.</title>
        <authorList>
            <person name="Klenk H.-P."/>
        </authorList>
    </citation>
    <scope>NUCLEOTIDE SEQUENCE [LARGE SCALE GENOMIC DNA]</scope>
    <source>
        <strain evidence="9 10">DSM 20419</strain>
    </source>
</reference>
<comment type="caution">
    <text evidence="9">The sequence shown here is derived from an EMBL/GenBank/DDBJ whole genome shotgun (WGS) entry which is preliminary data.</text>
</comment>
<keyword evidence="3" id="KW-0285">Flavoprotein</keyword>
<dbReference type="InterPro" id="IPR023753">
    <property type="entry name" value="FAD/NAD-binding_dom"/>
</dbReference>
<evidence type="ECO:0000256" key="7">
    <source>
        <dbReference type="ARBA" id="ARBA00047776"/>
    </source>
</evidence>
<keyword evidence="10" id="KW-1185">Reference proteome</keyword>
<dbReference type="EMBL" id="JACHWJ010000010">
    <property type="protein sequence ID" value="MBB2959473.1"/>
    <property type="molecule type" value="Genomic_DNA"/>
</dbReference>